<feature type="domain" description="SHSP" evidence="5">
    <location>
        <begin position="117"/>
        <end position="232"/>
    </location>
</feature>
<dbReference type="InterPro" id="IPR044587">
    <property type="entry name" value="HSP21-like"/>
</dbReference>
<dbReference type="InterPro" id="IPR008978">
    <property type="entry name" value="HSP20-like_chaperone"/>
</dbReference>
<dbReference type="GO" id="GO:0009408">
    <property type="term" value="P:response to heat"/>
    <property type="evidence" value="ECO:0007669"/>
    <property type="project" value="UniProtKB-ARBA"/>
</dbReference>
<dbReference type="PROSITE" id="PS01031">
    <property type="entry name" value="SHSP"/>
    <property type="match status" value="1"/>
</dbReference>
<organism evidence="6 8">
    <name type="scientific">Cardamine amara subsp. amara</name>
    <dbReference type="NCBI Taxonomy" id="228776"/>
    <lineage>
        <taxon>Eukaryota</taxon>
        <taxon>Viridiplantae</taxon>
        <taxon>Streptophyta</taxon>
        <taxon>Embryophyta</taxon>
        <taxon>Tracheophyta</taxon>
        <taxon>Spermatophyta</taxon>
        <taxon>Magnoliopsida</taxon>
        <taxon>eudicotyledons</taxon>
        <taxon>Gunneridae</taxon>
        <taxon>Pentapetalae</taxon>
        <taxon>rosids</taxon>
        <taxon>malvids</taxon>
        <taxon>Brassicales</taxon>
        <taxon>Brassicaceae</taxon>
        <taxon>Cardamineae</taxon>
        <taxon>Cardamine</taxon>
    </lineage>
</organism>
<dbReference type="PANTHER" id="PTHR46733">
    <property type="entry name" value="26.5 KDA HEAT SHOCK PROTEIN, MITOCHONDRIAL"/>
    <property type="match status" value="1"/>
</dbReference>
<keyword evidence="8" id="KW-1185">Reference proteome</keyword>
<dbReference type="Gene3D" id="2.60.40.790">
    <property type="match status" value="1"/>
</dbReference>
<evidence type="ECO:0000313" key="6">
    <source>
        <dbReference type="EMBL" id="KAL1195325.1"/>
    </source>
</evidence>
<feature type="region of interest" description="Disordered" evidence="4">
    <location>
        <begin position="44"/>
        <end position="65"/>
    </location>
</feature>
<comment type="caution">
    <text evidence="6">The sequence shown here is derived from an EMBL/GenBank/DDBJ whole genome shotgun (WGS) entry which is preliminary data.</text>
</comment>
<keyword evidence="1 6" id="KW-0346">Stress response</keyword>
<dbReference type="Proteomes" id="UP001558713">
    <property type="component" value="Unassembled WGS sequence"/>
</dbReference>
<dbReference type="CDD" id="cd06464">
    <property type="entry name" value="ACD_sHsps-like"/>
    <property type="match status" value="1"/>
</dbReference>
<dbReference type="EMBL" id="JBANAX010000731">
    <property type="protein sequence ID" value="KAL1195325.1"/>
    <property type="molecule type" value="Genomic_DNA"/>
</dbReference>
<accession>A0ABD1A6F9</accession>
<evidence type="ECO:0000313" key="8">
    <source>
        <dbReference type="Proteomes" id="UP001558713"/>
    </source>
</evidence>
<evidence type="ECO:0000256" key="1">
    <source>
        <dbReference type="ARBA" id="ARBA00023016"/>
    </source>
</evidence>
<gene>
    <name evidence="7" type="ORF">V5N11_013727</name>
    <name evidence="6" type="ORF">V5N11_034021</name>
</gene>
<dbReference type="FunFam" id="2.60.40.790:FF:000059">
    <property type="entry name" value="26.5 kDa heat shock protein, mitochondrial"/>
    <property type="match status" value="1"/>
</dbReference>
<dbReference type="PANTHER" id="PTHR46733:SF3">
    <property type="entry name" value="26.5 KDA HEAT SHOCK PROTEIN, MITOCHONDRIAL"/>
    <property type="match status" value="1"/>
</dbReference>
<sequence>MALARMALRNLQQKWSPSLMGQYGERGLVGFGHNQRKLNRFMATSAGEQEQNKNTQVSVSEKKSPRRIFPRRRGRKSLWRNTDDHGYFAPALNELFPQSLGNALMQATENIHSIFDNFNIRPSTLMGQVKEQDDCYKLRYEVPGLTKDDVKITVDNGILMIKGEHKAEEEEGSPEEDEHWSSKSYGYYNMSLPLPDDVKVDEIKAELKNGVLNVVIPRTEKPKKDVQEISVD</sequence>
<name>A0ABD1A6F9_CARAN</name>
<feature type="compositionally biased region" description="Polar residues" evidence="4">
    <location>
        <begin position="46"/>
        <end position="59"/>
    </location>
</feature>
<proteinExistence type="inferred from homology"/>
<comment type="similarity">
    <text evidence="2 3">Belongs to the small heat shock protein (HSP20) family.</text>
</comment>
<dbReference type="AlphaFoldDB" id="A0ABD1A6F9"/>
<evidence type="ECO:0000259" key="5">
    <source>
        <dbReference type="PROSITE" id="PS01031"/>
    </source>
</evidence>
<evidence type="ECO:0000256" key="4">
    <source>
        <dbReference type="SAM" id="MobiDB-lite"/>
    </source>
</evidence>
<dbReference type="SUPFAM" id="SSF49764">
    <property type="entry name" value="HSP20-like chaperones"/>
    <property type="match status" value="1"/>
</dbReference>
<evidence type="ECO:0000256" key="2">
    <source>
        <dbReference type="PROSITE-ProRule" id="PRU00285"/>
    </source>
</evidence>
<dbReference type="InterPro" id="IPR002068">
    <property type="entry name" value="A-crystallin/Hsp20_dom"/>
</dbReference>
<reference evidence="6 8" key="1">
    <citation type="submission" date="2024-04" db="EMBL/GenBank/DDBJ databases">
        <title>Genome assembly C_amara_ONT_v2.</title>
        <authorList>
            <person name="Yant L."/>
            <person name="Moore C."/>
            <person name="Slenker M."/>
        </authorList>
    </citation>
    <scope>NUCLEOTIDE SEQUENCE [LARGE SCALE GENOMIC DNA]</scope>
    <source>
        <tissue evidence="6">Leaf</tissue>
    </source>
</reference>
<dbReference type="Pfam" id="PF00011">
    <property type="entry name" value="HSP20"/>
    <property type="match status" value="1"/>
</dbReference>
<evidence type="ECO:0000256" key="3">
    <source>
        <dbReference type="RuleBase" id="RU003616"/>
    </source>
</evidence>
<dbReference type="EMBL" id="JBANAX010000110">
    <property type="protein sequence ID" value="KAL1222006.1"/>
    <property type="molecule type" value="Genomic_DNA"/>
</dbReference>
<protein>
    <submittedName>
        <fullName evidence="6">26.5 kDa heat shock protein</fullName>
    </submittedName>
</protein>
<evidence type="ECO:0000313" key="7">
    <source>
        <dbReference type="EMBL" id="KAL1222006.1"/>
    </source>
</evidence>